<organism evidence="2 3">
    <name type="scientific">Hydrococcus rivularis NIES-593</name>
    <dbReference type="NCBI Taxonomy" id="1921803"/>
    <lineage>
        <taxon>Bacteria</taxon>
        <taxon>Bacillati</taxon>
        <taxon>Cyanobacteriota</taxon>
        <taxon>Cyanophyceae</taxon>
        <taxon>Pleurocapsales</taxon>
        <taxon>Hydrococcaceae</taxon>
        <taxon>Hydrococcus</taxon>
    </lineage>
</organism>
<feature type="region of interest" description="Disordered" evidence="1">
    <location>
        <begin position="242"/>
        <end position="301"/>
    </location>
</feature>
<proteinExistence type="predicted"/>
<dbReference type="Proteomes" id="UP000186868">
    <property type="component" value="Unassembled WGS sequence"/>
</dbReference>
<comment type="caution">
    <text evidence="2">The sequence shown here is derived from an EMBL/GenBank/DDBJ whole genome shotgun (WGS) entry which is preliminary data.</text>
</comment>
<name>A0A1U7HRB9_9CYAN</name>
<gene>
    <name evidence="2" type="ORF">NIES593_03265</name>
</gene>
<reference evidence="2 3" key="1">
    <citation type="submission" date="2016-11" db="EMBL/GenBank/DDBJ databases">
        <title>Draft Genome Sequences of Nine Cyanobacterial Strains from Diverse Habitats.</title>
        <authorList>
            <person name="Zhu T."/>
            <person name="Hou S."/>
            <person name="Lu X."/>
            <person name="Hess W.R."/>
        </authorList>
    </citation>
    <scope>NUCLEOTIDE SEQUENCE [LARGE SCALE GENOMIC DNA]</scope>
    <source>
        <strain evidence="2 3">NIES-593</strain>
    </source>
</reference>
<dbReference type="RefSeq" id="WP_073598217.1">
    <property type="nucleotide sequence ID" value="NZ_MRCB01000002.1"/>
</dbReference>
<evidence type="ECO:0000313" key="3">
    <source>
        <dbReference type="Proteomes" id="UP000186868"/>
    </source>
</evidence>
<dbReference type="AlphaFoldDB" id="A0A1U7HRB9"/>
<accession>A0A1U7HRB9</accession>
<keyword evidence="3" id="KW-1185">Reference proteome</keyword>
<evidence type="ECO:0000313" key="2">
    <source>
        <dbReference type="EMBL" id="OKH26109.1"/>
    </source>
</evidence>
<dbReference type="EMBL" id="MRCB01000002">
    <property type="protein sequence ID" value="OKH26109.1"/>
    <property type="molecule type" value="Genomic_DNA"/>
</dbReference>
<sequence length="301" mass="34547">MNSSENRSSESFRPSGKPSPEASKLSERPLYPSSKPTSVPASEDPSPTERQEPIPPPSHPRQYRAIGLIRGQYRRSEEQMTRGTLVTLDGTEIEAVLLGRVISLVKNHLDLEQPHLWVVYPRTRQKDNHLHIQIVGVWEPETLSKDRSPISEQSSEEISAKTESGYFSVRGEVVYYSQEKETIIVKIRQSPKRESEKPKFFKLKLQGTLGERAVGHFWDFQARLQADTLMVREAEDLGQLFRKKKPFSRKPRRSRSDRPERPDKRKFSSGDREIPRGRTPEGDKPSVGRPFLPKPTQKKDN</sequence>
<feature type="compositionally biased region" description="Basic and acidic residues" evidence="1">
    <location>
        <begin position="254"/>
        <end position="286"/>
    </location>
</feature>
<feature type="compositionally biased region" description="Low complexity" evidence="1">
    <location>
        <begin position="1"/>
        <end position="15"/>
    </location>
</feature>
<dbReference type="STRING" id="1921803.NIES593_03265"/>
<dbReference type="OrthoDB" id="423098at2"/>
<feature type="compositionally biased region" description="Basic residues" evidence="1">
    <location>
        <begin position="242"/>
        <end position="253"/>
    </location>
</feature>
<feature type="region of interest" description="Disordered" evidence="1">
    <location>
        <begin position="1"/>
        <end position="63"/>
    </location>
</feature>
<protein>
    <submittedName>
        <fullName evidence="2">Uncharacterized protein</fullName>
    </submittedName>
</protein>
<evidence type="ECO:0000256" key="1">
    <source>
        <dbReference type="SAM" id="MobiDB-lite"/>
    </source>
</evidence>